<proteinExistence type="predicted"/>
<sequence>MLRDLLKEPKGKCNGGVRSRWEQVWLITSTLARHVPYAVMEHRLSNRLHNSPHNRSVLTEGDFGCYLYIYFTGVIHGFFQTTAMNLLLCGRFCRWKVEQIQPETELHRLVGAI</sequence>
<dbReference type="Proteomes" id="UP000075883">
    <property type="component" value="Unassembled WGS sequence"/>
</dbReference>
<accession>A0A182M4M2</accession>
<keyword evidence="1" id="KW-0472">Membrane</keyword>
<organism evidence="2 3">
    <name type="scientific">Anopheles culicifacies</name>
    <dbReference type="NCBI Taxonomy" id="139723"/>
    <lineage>
        <taxon>Eukaryota</taxon>
        <taxon>Metazoa</taxon>
        <taxon>Ecdysozoa</taxon>
        <taxon>Arthropoda</taxon>
        <taxon>Hexapoda</taxon>
        <taxon>Insecta</taxon>
        <taxon>Pterygota</taxon>
        <taxon>Neoptera</taxon>
        <taxon>Endopterygota</taxon>
        <taxon>Diptera</taxon>
        <taxon>Nematocera</taxon>
        <taxon>Culicoidea</taxon>
        <taxon>Culicidae</taxon>
        <taxon>Anophelinae</taxon>
        <taxon>Anopheles</taxon>
        <taxon>culicifacies species complex</taxon>
    </lineage>
</organism>
<reference evidence="2" key="2">
    <citation type="submission" date="2020-05" db="UniProtKB">
        <authorList>
            <consortium name="EnsemblMetazoa"/>
        </authorList>
    </citation>
    <scope>IDENTIFICATION</scope>
    <source>
        <strain evidence="2">A-37</strain>
    </source>
</reference>
<dbReference type="EnsemblMetazoa" id="ACUA009364-RA">
    <property type="protein sequence ID" value="ACUA009364-PA"/>
    <property type="gene ID" value="ACUA009364"/>
</dbReference>
<dbReference type="AlphaFoldDB" id="A0A182M4M2"/>
<keyword evidence="1" id="KW-1133">Transmembrane helix</keyword>
<protein>
    <submittedName>
        <fullName evidence="2">Uncharacterized protein</fullName>
    </submittedName>
</protein>
<name>A0A182M4M2_9DIPT</name>
<reference evidence="3" key="1">
    <citation type="submission" date="2013-09" db="EMBL/GenBank/DDBJ databases">
        <title>The Genome Sequence of Anopheles culicifacies species A.</title>
        <authorList>
            <consortium name="The Broad Institute Genomics Platform"/>
            <person name="Neafsey D.E."/>
            <person name="Besansky N."/>
            <person name="Howell P."/>
            <person name="Walton C."/>
            <person name="Young S.K."/>
            <person name="Zeng Q."/>
            <person name="Gargeya S."/>
            <person name="Fitzgerald M."/>
            <person name="Haas B."/>
            <person name="Abouelleil A."/>
            <person name="Allen A.W."/>
            <person name="Alvarado L."/>
            <person name="Arachchi H.M."/>
            <person name="Berlin A.M."/>
            <person name="Chapman S.B."/>
            <person name="Gainer-Dewar J."/>
            <person name="Goldberg J."/>
            <person name="Griggs A."/>
            <person name="Gujja S."/>
            <person name="Hansen M."/>
            <person name="Howarth C."/>
            <person name="Imamovic A."/>
            <person name="Ireland A."/>
            <person name="Larimer J."/>
            <person name="McCowan C."/>
            <person name="Murphy C."/>
            <person name="Pearson M."/>
            <person name="Poon T.W."/>
            <person name="Priest M."/>
            <person name="Roberts A."/>
            <person name="Saif S."/>
            <person name="Shea T."/>
            <person name="Sisk P."/>
            <person name="Sykes S."/>
            <person name="Wortman J."/>
            <person name="Nusbaum C."/>
            <person name="Birren B."/>
        </authorList>
    </citation>
    <scope>NUCLEOTIDE SEQUENCE [LARGE SCALE GENOMIC DNA]</scope>
    <source>
        <strain evidence="3">A-37</strain>
    </source>
</reference>
<dbReference type="EMBL" id="AXCM01004976">
    <property type="status" value="NOT_ANNOTATED_CDS"/>
    <property type="molecule type" value="Genomic_DNA"/>
</dbReference>
<evidence type="ECO:0000313" key="2">
    <source>
        <dbReference type="EnsemblMetazoa" id="ACUA009364-PA"/>
    </source>
</evidence>
<evidence type="ECO:0000256" key="1">
    <source>
        <dbReference type="SAM" id="Phobius"/>
    </source>
</evidence>
<dbReference type="VEuPathDB" id="VectorBase:ACUA009364"/>
<feature type="transmembrane region" description="Helical" evidence="1">
    <location>
        <begin position="67"/>
        <end position="88"/>
    </location>
</feature>
<evidence type="ECO:0000313" key="3">
    <source>
        <dbReference type="Proteomes" id="UP000075883"/>
    </source>
</evidence>
<keyword evidence="1" id="KW-0812">Transmembrane</keyword>
<keyword evidence="3" id="KW-1185">Reference proteome</keyword>